<dbReference type="InterPro" id="IPR036397">
    <property type="entry name" value="RNaseH_sf"/>
</dbReference>
<comment type="caution">
    <text evidence="2">The sequence shown here is derived from an EMBL/GenBank/DDBJ whole genome shotgun (WGS) entry which is preliminary data.</text>
</comment>
<protein>
    <recommendedName>
        <fullName evidence="4">Integrase catalytic domain-containing protein</fullName>
    </recommendedName>
</protein>
<dbReference type="AlphaFoldDB" id="A0A815YK37"/>
<gene>
    <name evidence="2" type="ORF">SEV965_LOCUS39612</name>
</gene>
<dbReference type="InterPro" id="IPR012337">
    <property type="entry name" value="RNaseH-like_sf"/>
</dbReference>
<reference evidence="2" key="1">
    <citation type="submission" date="2021-02" db="EMBL/GenBank/DDBJ databases">
        <authorList>
            <person name="Nowell W R."/>
        </authorList>
    </citation>
    <scope>NUCLEOTIDE SEQUENCE</scope>
</reference>
<feature type="region of interest" description="Disordered" evidence="1">
    <location>
        <begin position="34"/>
        <end position="101"/>
    </location>
</feature>
<accession>A0A815YK37</accession>
<feature type="compositionally biased region" description="Low complexity" evidence="1">
    <location>
        <begin position="79"/>
        <end position="94"/>
    </location>
</feature>
<dbReference type="EMBL" id="CAJNOU010015329">
    <property type="protein sequence ID" value="CAF1571711.1"/>
    <property type="molecule type" value="Genomic_DNA"/>
</dbReference>
<organism evidence="2 3">
    <name type="scientific">Rotaria sordida</name>
    <dbReference type="NCBI Taxonomy" id="392033"/>
    <lineage>
        <taxon>Eukaryota</taxon>
        <taxon>Metazoa</taxon>
        <taxon>Spiralia</taxon>
        <taxon>Gnathifera</taxon>
        <taxon>Rotifera</taxon>
        <taxon>Eurotatoria</taxon>
        <taxon>Bdelloidea</taxon>
        <taxon>Philodinida</taxon>
        <taxon>Philodinidae</taxon>
        <taxon>Rotaria</taxon>
    </lineage>
</organism>
<name>A0A815YK37_9BILA</name>
<evidence type="ECO:0008006" key="4">
    <source>
        <dbReference type="Google" id="ProtNLM"/>
    </source>
</evidence>
<dbReference type="Gene3D" id="3.30.420.10">
    <property type="entry name" value="Ribonuclease H-like superfamily/Ribonuclease H"/>
    <property type="match status" value="1"/>
</dbReference>
<evidence type="ECO:0000256" key="1">
    <source>
        <dbReference type="SAM" id="MobiDB-lite"/>
    </source>
</evidence>
<evidence type="ECO:0000313" key="2">
    <source>
        <dbReference type="EMBL" id="CAF1571711.1"/>
    </source>
</evidence>
<evidence type="ECO:0000313" key="3">
    <source>
        <dbReference type="Proteomes" id="UP000663889"/>
    </source>
</evidence>
<sequence length="140" mass="15977">MLQLGNGREFVAKVIEELTEMWKGLKIVHGKPCHPQSQGFVERSNQDTKQLRNAPNSLNLIDDECQQEGQGDAIDYNKQNDNNNNDNNINNNDNEQNDNEQDIQDLNTFINNTSSSLNKRIKITDAIRQNAREGQKHEAD</sequence>
<dbReference type="Proteomes" id="UP000663889">
    <property type="component" value="Unassembled WGS sequence"/>
</dbReference>
<dbReference type="GO" id="GO:0003676">
    <property type="term" value="F:nucleic acid binding"/>
    <property type="evidence" value="ECO:0007669"/>
    <property type="project" value="InterPro"/>
</dbReference>
<dbReference type="SUPFAM" id="SSF53098">
    <property type="entry name" value="Ribonuclease H-like"/>
    <property type="match status" value="1"/>
</dbReference>
<feature type="non-terminal residue" evidence="2">
    <location>
        <position position="1"/>
    </location>
</feature>
<proteinExistence type="predicted"/>